<dbReference type="PROSITE" id="PS51257">
    <property type="entry name" value="PROKAR_LIPOPROTEIN"/>
    <property type="match status" value="1"/>
</dbReference>
<dbReference type="InterPro" id="IPR042001">
    <property type="entry name" value="Sortase_F"/>
</dbReference>
<dbReference type="RefSeq" id="WP_192750436.1">
    <property type="nucleotide sequence ID" value="NZ_BAABJL010000085.1"/>
</dbReference>
<feature type="region of interest" description="Disordered" evidence="2">
    <location>
        <begin position="22"/>
        <end position="84"/>
    </location>
</feature>
<dbReference type="InterPro" id="IPR023365">
    <property type="entry name" value="Sortase_dom-sf"/>
</dbReference>
<evidence type="ECO:0000256" key="2">
    <source>
        <dbReference type="SAM" id="MobiDB-lite"/>
    </source>
</evidence>
<keyword evidence="5" id="KW-1185">Reference proteome</keyword>
<dbReference type="AlphaFoldDB" id="A0A927MTX6"/>
<proteinExistence type="predicted"/>
<evidence type="ECO:0000256" key="1">
    <source>
        <dbReference type="ARBA" id="ARBA00022801"/>
    </source>
</evidence>
<comment type="caution">
    <text evidence="4">The sequence shown here is derived from an EMBL/GenBank/DDBJ whole genome shotgun (WGS) entry which is preliminary data.</text>
</comment>
<accession>A0A927MTX6</accession>
<feature type="signal peptide" evidence="3">
    <location>
        <begin position="1"/>
        <end position="27"/>
    </location>
</feature>
<dbReference type="Proteomes" id="UP000638648">
    <property type="component" value="Unassembled WGS sequence"/>
</dbReference>
<keyword evidence="3" id="KW-0732">Signal</keyword>
<feature type="compositionally biased region" description="Low complexity" evidence="2">
    <location>
        <begin position="22"/>
        <end position="64"/>
    </location>
</feature>
<dbReference type="Gene3D" id="2.40.260.10">
    <property type="entry name" value="Sortase"/>
    <property type="match status" value="1"/>
</dbReference>
<reference evidence="4" key="1">
    <citation type="submission" date="2020-10" db="EMBL/GenBank/DDBJ databases">
        <title>Sequencing the genomes of 1000 actinobacteria strains.</title>
        <authorList>
            <person name="Klenk H.-P."/>
        </authorList>
    </citation>
    <scope>NUCLEOTIDE SEQUENCE</scope>
    <source>
        <strain evidence="4">DSM 45354</strain>
    </source>
</reference>
<dbReference type="InterPro" id="IPR005754">
    <property type="entry name" value="Sortase"/>
</dbReference>
<evidence type="ECO:0000313" key="4">
    <source>
        <dbReference type="EMBL" id="MBE1606281.1"/>
    </source>
</evidence>
<evidence type="ECO:0008006" key="6">
    <source>
        <dbReference type="Google" id="ProtNLM"/>
    </source>
</evidence>
<evidence type="ECO:0000313" key="5">
    <source>
        <dbReference type="Proteomes" id="UP000638648"/>
    </source>
</evidence>
<dbReference type="CDD" id="cd05829">
    <property type="entry name" value="Sortase_F"/>
    <property type="match status" value="1"/>
</dbReference>
<dbReference type="SUPFAM" id="SSF63817">
    <property type="entry name" value="Sortase"/>
    <property type="match status" value="1"/>
</dbReference>
<protein>
    <recommendedName>
        <fullName evidence="6">Sortase family protein</fullName>
    </recommendedName>
</protein>
<gene>
    <name evidence="4" type="ORF">HEB94_003129</name>
</gene>
<dbReference type="NCBIfam" id="NF033748">
    <property type="entry name" value="class_F_sortase"/>
    <property type="match status" value="1"/>
</dbReference>
<sequence>MRFLPALAAVIVLAAGCAAPQSATSSAAPPAAPTSAPTAPGALPAPTSGAPTPGASTPGASTPGVPAAGSDARRGSESVADPARLDIPAIDVHASMVGVGLEPDGAMETPAYDSNQAGWYTKGPRPGERGPAVVAAHVDSKNGKDVFWRLRELAPGDEVSVLDKDGVEHRFVVQRSGRYPKDDLPYRQIWGASDVPVLRLITCAGSYVKGAGGYQDNLVVYATAAT</sequence>
<feature type="chain" id="PRO_5037503289" description="Sortase family protein" evidence="3">
    <location>
        <begin position="28"/>
        <end position="226"/>
    </location>
</feature>
<name>A0A927MTX6_9ACTN</name>
<keyword evidence="1" id="KW-0378">Hydrolase</keyword>
<dbReference type="Pfam" id="PF04203">
    <property type="entry name" value="Sortase"/>
    <property type="match status" value="1"/>
</dbReference>
<evidence type="ECO:0000256" key="3">
    <source>
        <dbReference type="SAM" id="SignalP"/>
    </source>
</evidence>
<dbReference type="EMBL" id="JADBEM010000001">
    <property type="protein sequence ID" value="MBE1606281.1"/>
    <property type="molecule type" value="Genomic_DNA"/>
</dbReference>
<dbReference type="GO" id="GO:0016787">
    <property type="term" value="F:hydrolase activity"/>
    <property type="evidence" value="ECO:0007669"/>
    <property type="project" value="UniProtKB-KW"/>
</dbReference>
<organism evidence="4 5">
    <name type="scientific">Actinopolymorpha pittospori</name>
    <dbReference type="NCBI Taxonomy" id="648752"/>
    <lineage>
        <taxon>Bacteria</taxon>
        <taxon>Bacillati</taxon>
        <taxon>Actinomycetota</taxon>
        <taxon>Actinomycetes</taxon>
        <taxon>Propionibacteriales</taxon>
        <taxon>Actinopolymorphaceae</taxon>
        <taxon>Actinopolymorpha</taxon>
    </lineage>
</organism>